<organism evidence="2 3">
    <name type="scientific">Paenibacillus hemerocallicola</name>
    <dbReference type="NCBI Taxonomy" id="1172614"/>
    <lineage>
        <taxon>Bacteria</taxon>
        <taxon>Bacillati</taxon>
        <taxon>Bacillota</taxon>
        <taxon>Bacilli</taxon>
        <taxon>Bacillales</taxon>
        <taxon>Paenibacillaceae</taxon>
        <taxon>Paenibacillus</taxon>
    </lineage>
</organism>
<evidence type="ECO:0000313" key="3">
    <source>
        <dbReference type="Proteomes" id="UP000307943"/>
    </source>
</evidence>
<feature type="region of interest" description="Disordered" evidence="1">
    <location>
        <begin position="1"/>
        <end position="20"/>
    </location>
</feature>
<protein>
    <submittedName>
        <fullName evidence="2">Flagellar protein FlaG</fullName>
    </submittedName>
</protein>
<dbReference type="RefSeq" id="WP_139605136.1">
    <property type="nucleotide sequence ID" value="NZ_VDCQ01000043.1"/>
</dbReference>
<evidence type="ECO:0000313" key="2">
    <source>
        <dbReference type="EMBL" id="TNJ63451.1"/>
    </source>
</evidence>
<dbReference type="Proteomes" id="UP000307943">
    <property type="component" value="Unassembled WGS sequence"/>
</dbReference>
<keyword evidence="2" id="KW-0966">Cell projection</keyword>
<dbReference type="PANTHER" id="PTHR37166">
    <property type="entry name" value="PROTEIN FLAG"/>
    <property type="match status" value="1"/>
</dbReference>
<dbReference type="OrthoDB" id="9799867at2"/>
<dbReference type="EMBL" id="VDCQ01000043">
    <property type="protein sequence ID" value="TNJ63451.1"/>
    <property type="molecule type" value="Genomic_DNA"/>
</dbReference>
<dbReference type="PANTHER" id="PTHR37166:SF1">
    <property type="entry name" value="PROTEIN FLAG"/>
    <property type="match status" value="1"/>
</dbReference>
<dbReference type="InterPro" id="IPR035924">
    <property type="entry name" value="FlaG-like_sf"/>
</dbReference>
<keyword evidence="2" id="KW-0282">Flagellum</keyword>
<evidence type="ECO:0000256" key="1">
    <source>
        <dbReference type="SAM" id="MobiDB-lite"/>
    </source>
</evidence>
<dbReference type="InterPro" id="IPR005186">
    <property type="entry name" value="FlaG"/>
</dbReference>
<comment type="caution">
    <text evidence="2">The sequence shown here is derived from an EMBL/GenBank/DDBJ whole genome shotgun (WGS) entry which is preliminary data.</text>
</comment>
<sequence length="116" mass="13006">MSPPPHQSQLPAGVPDIPQPASHTITQEEAKRAEKQGKPVSMSEEQWIRAVEKALKLVQGPFTYLDFSVHKSTKEVMVKVMNRETGEVIREIPPEKHLDLVADLMKMAGILVDKRV</sequence>
<gene>
    <name evidence="2" type="ORF">FE784_25420</name>
</gene>
<accession>A0A5C4T348</accession>
<name>A0A5C4T348_9BACL</name>
<dbReference type="Pfam" id="PF03646">
    <property type="entry name" value="FlaG"/>
    <property type="match status" value="1"/>
</dbReference>
<dbReference type="Gene3D" id="3.30.160.170">
    <property type="entry name" value="FlaG-like"/>
    <property type="match status" value="1"/>
</dbReference>
<dbReference type="AlphaFoldDB" id="A0A5C4T348"/>
<keyword evidence="3" id="KW-1185">Reference proteome</keyword>
<reference evidence="2 3" key="1">
    <citation type="submission" date="2019-05" db="EMBL/GenBank/DDBJ databases">
        <title>We sequenced the genome of Paenibacillus hemerocallicola KCTC 33185 for further insight into its adaptation and study the phylogeny of Paenibacillus.</title>
        <authorList>
            <person name="Narsing Rao M.P."/>
        </authorList>
    </citation>
    <scope>NUCLEOTIDE SEQUENCE [LARGE SCALE GENOMIC DNA]</scope>
    <source>
        <strain evidence="2 3">KCTC 33185</strain>
    </source>
</reference>
<proteinExistence type="predicted"/>
<dbReference type="SUPFAM" id="SSF160214">
    <property type="entry name" value="FlaG-like"/>
    <property type="match status" value="1"/>
</dbReference>
<keyword evidence="2" id="KW-0969">Cilium</keyword>